<dbReference type="SMART" id="SM00343">
    <property type="entry name" value="ZnF_C2HC"/>
    <property type="match status" value="2"/>
</dbReference>
<accession>A0AAV6KV94</accession>
<dbReference type="GO" id="GO:0003676">
    <property type="term" value="F:nucleic acid binding"/>
    <property type="evidence" value="ECO:0007669"/>
    <property type="project" value="InterPro"/>
</dbReference>
<protein>
    <recommendedName>
        <fullName evidence="2">CCHC-type domain-containing protein</fullName>
    </recommendedName>
</protein>
<keyword evidence="1" id="KW-0479">Metal-binding</keyword>
<dbReference type="AlphaFoldDB" id="A0AAV6KV94"/>
<keyword evidence="1" id="KW-0862">Zinc</keyword>
<comment type="caution">
    <text evidence="3">The sequence shown here is derived from an EMBL/GenBank/DDBJ whole genome shotgun (WGS) entry which is preliminary data.</text>
</comment>
<proteinExistence type="predicted"/>
<dbReference type="SUPFAM" id="SSF57756">
    <property type="entry name" value="Retrovirus zinc finger-like domains"/>
    <property type="match status" value="1"/>
</dbReference>
<dbReference type="Gene3D" id="4.10.60.10">
    <property type="entry name" value="Zinc finger, CCHC-type"/>
    <property type="match status" value="1"/>
</dbReference>
<feature type="domain" description="CCHC-type" evidence="2">
    <location>
        <begin position="105"/>
        <end position="119"/>
    </location>
</feature>
<name>A0AAV6KV94_9ERIC</name>
<evidence type="ECO:0000313" key="3">
    <source>
        <dbReference type="EMBL" id="KAG5555978.1"/>
    </source>
</evidence>
<reference evidence="3" key="1">
    <citation type="submission" date="2020-08" db="EMBL/GenBank/DDBJ databases">
        <title>Plant Genome Project.</title>
        <authorList>
            <person name="Zhang R.-G."/>
        </authorList>
    </citation>
    <scope>NUCLEOTIDE SEQUENCE</scope>
    <source>
        <strain evidence="3">WSP0</strain>
        <tissue evidence="3">Leaf</tissue>
    </source>
</reference>
<sequence>MECFLIFGPEEDRTLRTSAIGGCLCSPDLHNSINLYEYESYTLGEEDEGGEGGSGLGGCDHGGRTWERCGYGGGGRYALDIAPFMICPKCLFRGHMERDCKGMPCFRCGEFGHVAMDCKGIPYFGVGGLIGQPPIQ</sequence>
<dbReference type="PROSITE" id="PS50158">
    <property type="entry name" value="ZF_CCHC"/>
    <property type="match status" value="1"/>
</dbReference>
<dbReference type="InterPro" id="IPR036875">
    <property type="entry name" value="Znf_CCHC_sf"/>
</dbReference>
<evidence type="ECO:0000313" key="4">
    <source>
        <dbReference type="Proteomes" id="UP000823749"/>
    </source>
</evidence>
<dbReference type="GO" id="GO:0008270">
    <property type="term" value="F:zinc ion binding"/>
    <property type="evidence" value="ECO:0007669"/>
    <property type="project" value="UniProtKB-KW"/>
</dbReference>
<dbReference type="InterPro" id="IPR001878">
    <property type="entry name" value="Znf_CCHC"/>
</dbReference>
<dbReference type="EMBL" id="JACTNZ010000003">
    <property type="protein sequence ID" value="KAG5555978.1"/>
    <property type="molecule type" value="Genomic_DNA"/>
</dbReference>
<evidence type="ECO:0000259" key="2">
    <source>
        <dbReference type="PROSITE" id="PS50158"/>
    </source>
</evidence>
<gene>
    <name evidence="3" type="ORF">RHGRI_006569</name>
</gene>
<keyword evidence="4" id="KW-1185">Reference proteome</keyword>
<dbReference type="Proteomes" id="UP000823749">
    <property type="component" value="Chromosome 3"/>
</dbReference>
<organism evidence="3 4">
    <name type="scientific">Rhododendron griersonianum</name>
    <dbReference type="NCBI Taxonomy" id="479676"/>
    <lineage>
        <taxon>Eukaryota</taxon>
        <taxon>Viridiplantae</taxon>
        <taxon>Streptophyta</taxon>
        <taxon>Embryophyta</taxon>
        <taxon>Tracheophyta</taxon>
        <taxon>Spermatophyta</taxon>
        <taxon>Magnoliopsida</taxon>
        <taxon>eudicotyledons</taxon>
        <taxon>Gunneridae</taxon>
        <taxon>Pentapetalae</taxon>
        <taxon>asterids</taxon>
        <taxon>Ericales</taxon>
        <taxon>Ericaceae</taxon>
        <taxon>Ericoideae</taxon>
        <taxon>Rhodoreae</taxon>
        <taxon>Rhododendron</taxon>
    </lineage>
</organism>
<keyword evidence="1" id="KW-0863">Zinc-finger</keyword>
<evidence type="ECO:0000256" key="1">
    <source>
        <dbReference type="PROSITE-ProRule" id="PRU00047"/>
    </source>
</evidence>
<dbReference type="Pfam" id="PF00098">
    <property type="entry name" value="zf-CCHC"/>
    <property type="match status" value="1"/>
</dbReference>